<proteinExistence type="predicted"/>
<evidence type="ECO:0000256" key="1">
    <source>
        <dbReference type="SAM" id="SignalP"/>
    </source>
</evidence>
<dbReference type="Gene3D" id="3.10.105.10">
    <property type="entry name" value="Dipeptide-binding Protein, Domain 3"/>
    <property type="match status" value="1"/>
</dbReference>
<dbReference type="EMBL" id="QWLB01000045">
    <property type="protein sequence ID" value="RIH91369.1"/>
    <property type="molecule type" value="Genomic_DNA"/>
</dbReference>
<dbReference type="RefSeq" id="WP_119358164.1">
    <property type="nucleotide sequence ID" value="NZ_BJXM01000007.1"/>
</dbReference>
<accession>A0A399F7Y7</accession>
<dbReference type="Gene3D" id="3.90.76.10">
    <property type="entry name" value="Dipeptide-binding Protein, Domain 1"/>
    <property type="match status" value="1"/>
</dbReference>
<organism evidence="3 4">
    <name type="scientific">Meiothermus granaticius NBRC 107808</name>
    <dbReference type="NCBI Taxonomy" id="1227551"/>
    <lineage>
        <taxon>Bacteria</taxon>
        <taxon>Thermotogati</taxon>
        <taxon>Deinococcota</taxon>
        <taxon>Deinococci</taxon>
        <taxon>Thermales</taxon>
        <taxon>Thermaceae</taxon>
        <taxon>Meiothermus</taxon>
    </lineage>
</organism>
<dbReference type="SUPFAM" id="SSF53850">
    <property type="entry name" value="Periplasmic binding protein-like II"/>
    <property type="match status" value="1"/>
</dbReference>
<protein>
    <submittedName>
        <fullName evidence="3">Periplasmic dipeptide transport protein</fullName>
    </submittedName>
</protein>
<evidence type="ECO:0000313" key="3">
    <source>
        <dbReference type="EMBL" id="RIH91369.1"/>
    </source>
</evidence>
<dbReference type="Proteomes" id="UP000266178">
    <property type="component" value="Unassembled WGS sequence"/>
</dbReference>
<comment type="caution">
    <text evidence="3">The sequence shown here is derived from an EMBL/GenBank/DDBJ whole genome shotgun (WGS) entry which is preliminary data.</text>
</comment>
<feature type="domain" description="Solute-binding protein family 5" evidence="2">
    <location>
        <begin position="71"/>
        <end position="436"/>
    </location>
</feature>
<reference evidence="3 4" key="1">
    <citation type="submission" date="2018-08" db="EMBL/GenBank/DDBJ databases">
        <title>Meiothermus granaticius genome AF-68 sequencing project.</title>
        <authorList>
            <person name="Da Costa M.S."/>
            <person name="Albuquerque L."/>
            <person name="Raposo P."/>
            <person name="Froufe H.J.C."/>
            <person name="Barroso C.S."/>
            <person name="Egas C."/>
        </authorList>
    </citation>
    <scope>NUCLEOTIDE SEQUENCE [LARGE SCALE GENOMIC DNA]</scope>
    <source>
        <strain evidence="3 4">AF-68</strain>
    </source>
</reference>
<dbReference type="CDD" id="cd08512">
    <property type="entry name" value="PBP2_NikA_DppA_OppA_like_7"/>
    <property type="match status" value="1"/>
</dbReference>
<sequence length="522" mass="57251">MQLVKWLGVSLALGAGLAMAQDRTSTLIYGGDWTDLITADPGVSYEFTGGLVTDNLYETLVKFEGTDLSTLKPGLAEKWDVKNTGQGWLVTFNLRKGSKFSTGREVTAKDVVYSIERVLAIKGPSSFLYTDVANLKPGSAKALDPYTVQVALPKTASPQAFLNLLTFNIGGVVDSEEVKAHEQNGDWGKAWLTDHSAGSGPFVLNRWDRNSQVVLTANPNARLQPKLKQVILRYLPEPQAQRVALESGEIDIAENLTPEMLKAFGSNPKFKVYKSDNLRLRYIGMNAKEGSPFANPKVREAVRYAINQDDIINNLLLGNATKIQTIIPKGLLGYNSATYYTYNPARAKQLLAEAGVPNGFEFELLTATATCDFVPCADLAAKIQSDLAKVGLKANIKQIQNSEVLKIYRAQQAQMVLVAWSPDFPDPDGNATPMSDYNAKSLAYRNVWNNPTAAKLAQQAALEPTPAKRAALYKILTELVLKEGPYAILYQPAQNTVLSVKVEGYVRNGQNQVRFENLSKQP</sequence>
<dbReference type="Pfam" id="PF00496">
    <property type="entry name" value="SBP_bac_5"/>
    <property type="match status" value="1"/>
</dbReference>
<dbReference type="InterPro" id="IPR030678">
    <property type="entry name" value="Peptide/Ni-bd"/>
</dbReference>
<dbReference type="OrthoDB" id="9772924at2"/>
<dbReference type="InterPro" id="IPR039424">
    <property type="entry name" value="SBP_5"/>
</dbReference>
<dbReference type="GO" id="GO:0043190">
    <property type="term" value="C:ATP-binding cassette (ABC) transporter complex"/>
    <property type="evidence" value="ECO:0007669"/>
    <property type="project" value="InterPro"/>
</dbReference>
<evidence type="ECO:0000259" key="2">
    <source>
        <dbReference type="Pfam" id="PF00496"/>
    </source>
</evidence>
<dbReference type="AlphaFoldDB" id="A0A399F7Y7"/>
<dbReference type="Gene3D" id="3.40.190.10">
    <property type="entry name" value="Periplasmic binding protein-like II"/>
    <property type="match status" value="1"/>
</dbReference>
<name>A0A399F7Y7_9DEIN</name>
<dbReference type="InterPro" id="IPR000914">
    <property type="entry name" value="SBP_5_dom"/>
</dbReference>
<dbReference type="GO" id="GO:0015833">
    <property type="term" value="P:peptide transport"/>
    <property type="evidence" value="ECO:0007669"/>
    <property type="project" value="TreeGrafter"/>
</dbReference>
<gene>
    <name evidence="3" type="primary">dppA_4</name>
    <name evidence="3" type="ORF">Mgrana_02712</name>
</gene>
<keyword evidence="1" id="KW-0732">Signal</keyword>
<dbReference type="GO" id="GO:1904680">
    <property type="term" value="F:peptide transmembrane transporter activity"/>
    <property type="evidence" value="ECO:0007669"/>
    <property type="project" value="TreeGrafter"/>
</dbReference>
<keyword evidence="4" id="KW-1185">Reference proteome</keyword>
<dbReference type="PANTHER" id="PTHR30290">
    <property type="entry name" value="PERIPLASMIC BINDING COMPONENT OF ABC TRANSPORTER"/>
    <property type="match status" value="1"/>
</dbReference>
<dbReference type="PIRSF" id="PIRSF002741">
    <property type="entry name" value="MppA"/>
    <property type="match status" value="1"/>
</dbReference>
<evidence type="ECO:0000313" key="4">
    <source>
        <dbReference type="Proteomes" id="UP000266178"/>
    </source>
</evidence>
<feature type="chain" id="PRO_5030071847" evidence="1">
    <location>
        <begin position="21"/>
        <end position="522"/>
    </location>
</feature>
<feature type="signal peptide" evidence="1">
    <location>
        <begin position="1"/>
        <end position="20"/>
    </location>
</feature>
<dbReference type="GO" id="GO:0042597">
    <property type="term" value="C:periplasmic space"/>
    <property type="evidence" value="ECO:0007669"/>
    <property type="project" value="UniProtKB-ARBA"/>
</dbReference>
<dbReference type="PANTHER" id="PTHR30290:SF34">
    <property type="entry name" value="ABC TRANSPORTER, PERIPLASMIC OLIGO-PEPTIDE BINDING PROTEIN, PUTATIVE-RELATED"/>
    <property type="match status" value="1"/>
</dbReference>